<gene>
    <name evidence="2" type="ORF">Air01nite_49280</name>
</gene>
<dbReference type="Pfam" id="PF04480">
    <property type="entry name" value="DUF559"/>
    <property type="match status" value="1"/>
</dbReference>
<sequence length="322" mass="34731">MEQALATALATGGGVVRWTGARDATVPRWAIDNGLRSKTLVRLLPSVYADASCANEPAVRRRAALAYGAAGLSDGTSVGEGVSAVLSHTSALVVWGLLGDEPLEQEHITVARHSTARSRGWLVVHHPTDPPTAVMRNTTPVTLVERSLVDAWPWLPALDRQAPIINAVNDRLTTPQRLGDALAAAPKIPGRAELRGLVARLAVGCRSPLEIWGDDKVFTGPGMPPFARQFPVRLDGRTVYLDVFHEGTRVNFELDGAGTHGSPRQREVDLRRDAALAARGILVVRLSHARLTTEPQRVRREILAILRNRSDSTRSVGLVASP</sequence>
<reference evidence="2 3" key="1">
    <citation type="submission" date="2021-01" db="EMBL/GenBank/DDBJ databases">
        <title>Whole genome shotgun sequence of Asanoa iriomotensis NBRC 100142.</title>
        <authorList>
            <person name="Komaki H."/>
            <person name="Tamura T."/>
        </authorList>
    </citation>
    <scope>NUCLEOTIDE SEQUENCE [LARGE SCALE GENOMIC DNA]</scope>
    <source>
        <strain evidence="2 3">NBRC 100142</strain>
    </source>
</reference>
<evidence type="ECO:0000313" key="3">
    <source>
        <dbReference type="Proteomes" id="UP000624325"/>
    </source>
</evidence>
<dbReference type="Proteomes" id="UP000624325">
    <property type="component" value="Unassembled WGS sequence"/>
</dbReference>
<organism evidence="2 3">
    <name type="scientific">Asanoa iriomotensis</name>
    <dbReference type="NCBI Taxonomy" id="234613"/>
    <lineage>
        <taxon>Bacteria</taxon>
        <taxon>Bacillati</taxon>
        <taxon>Actinomycetota</taxon>
        <taxon>Actinomycetes</taxon>
        <taxon>Micromonosporales</taxon>
        <taxon>Micromonosporaceae</taxon>
        <taxon>Asanoa</taxon>
    </lineage>
</organism>
<comment type="caution">
    <text evidence="2">The sequence shown here is derived from an EMBL/GenBank/DDBJ whole genome shotgun (WGS) entry which is preliminary data.</text>
</comment>
<dbReference type="InterPro" id="IPR007569">
    <property type="entry name" value="DUF559"/>
</dbReference>
<proteinExistence type="predicted"/>
<dbReference type="Gene3D" id="3.40.960.10">
    <property type="entry name" value="VSR Endonuclease"/>
    <property type="match status" value="1"/>
</dbReference>
<dbReference type="RefSeq" id="WP_203705576.1">
    <property type="nucleotide sequence ID" value="NZ_BAAALU010000020.1"/>
</dbReference>
<dbReference type="EMBL" id="BONC01000037">
    <property type="protein sequence ID" value="GIF58833.1"/>
    <property type="molecule type" value="Genomic_DNA"/>
</dbReference>
<protein>
    <recommendedName>
        <fullName evidence="1">DUF559 domain-containing protein</fullName>
    </recommendedName>
</protein>
<feature type="domain" description="DUF559" evidence="1">
    <location>
        <begin position="226"/>
        <end position="306"/>
    </location>
</feature>
<keyword evidence="3" id="KW-1185">Reference proteome</keyword>
<accession>A0ABQ4C7T3</accession>
<evidence type="ECO:0000259" key="1">
    <source>
        <dbReference type="Pfam" id="PF04480"/>
    </source>
</evidence>
<name>A0ABQ4C7T3_9ACTN</name>
<evidence type="ECO:0000313" key="2">
    <source>
        <dbReference type="EMBL" id="GIF58833.1"/>
    </source>
</evidence>